<dbReference type="Proteomes" id="UP001204144">
    <property type="component" value="Unassembled WGS sequence"/>
</dbReference>
<dbReference type="RefSeq" id="WP_255039294.1">
    <property type="nucleotide sequence ID" value="NZ_RJUF01000185.1"/>
</dbReference>
<evidence type="ECO:0000313" key="3">
    <source>
        <dbReference type="Proteomes" id="UP001204144"/>
    </source>
</evidence>
<comment type="caution">
    <text evidence="2">The sequence shown here is derived from an EMBL/GenBank/DDBJ whole genome shotgun (WGS) entry which is preliminary data.</text>
</comment>
<evidence type="ECO:0000256" key="1">
    <source>
        <dbReference type="SAM" id="SignalP"/>
    </source>
</evidence>
<feature type="signal peptide" evidence="1">
    <location>
        <begin position="1"/>
        <end position="21"/>
    </location>
</feature>
<keyword evidence="1" id="KW-0732">Signal</keyword>
<accession>A0AAE3KV22</accession>
<organism evidence="2 3">
    <name type="scientific">Lacihabitans soyangensis</name>
    <dbReference type="NCBI Taxonomy" id="869394"/>
    <lineage>
        <taxon>Bacteria</taxon>
        <taxon>Pseudomonadati</taxon>
        <taxon>Bacteroidota</taxon>
        <taxon>Cytophagia</taxon>
        <taxon>Cytophagales</taxon>
        <taxon>Leadbetterellaceae</taxon>
        <taxon>Lacihabitans</taxon>
    </lineage>
</organism>
<gene>
    <name evidence="2" type="ORF">EGI31_21795</name>
</gene>
<keyword evidence="3" id="KW-1185">Reference proteome</keyword>
<sequence>MMRIFVAFWLGLLLFSDQTFAQDPKAGLVLGKKILNLINQNKAAELAKFVNYPLQRPNPIPNIKNAKEFVAYYPNLFDAKFKKLVPKFNQKEVFVKNGLYGMVGDVFHGEIWYDESGIVSINYFSEKEMSLEKSLTKMIQSVIHPSVNQWESNVFVGKSKNLMVRVDRLQNGDLRYASWSKGKPISQKPDLVILKGEEVHEGTMGSTFWTFTNNNWKYTILNQEACENCDQDSFELVLEENGVEKSRVVLTLTK</sequence>
<proteinExistence type="predicted"/>
<evidence type="ECO:0000313" key="2">
    <source>
        <dbReference type="EMBL" id="MCP9765578.1"/>
    </source>
</evidence>
<dbReference type="AlphaFoldDB" id="A0AAE3KV22"/>
<protein>
    <submittedName>
        <fullName evidence="2">Uncharacterized protein</fullName>
    </submittedName>
</protein>
<name>A0AAE3KV22_9BACT</name>
<dbReference type="EMBL" id="RJUF01000185">
    <property type="protein sequence ID" value="MCP9765578.1"/>
    <property type="molecule type" value="Genomic_DNA"/>
</dbReference>
<reference evidence="2 3" key="1">
    <citation type="submission" date="2018-11" db="EMBL/GenBank/DDBJ databases">
        <title>Novel bacteria species description.</title>
        <authorList>
            <person name="Han J.-H."/>
        </authorList>
    </citation>
    <scope>NUCLEOTIDE SEQUENCE [LARGE SCALE GENOMIC DNA]</scope>
    <source>
        <strain evidence="2 3">KCTC23259</strain>
    </source>
</reference>
<feature type="chain" id="PRO_5042004924" evidence="1">
    <location>
        <begin position="22"/>
        <end position="254"/>
    </location>
</feature>